<organism evidence="1 2">
    <name type="scientific">Xanthomonas hortorum pv. pelargonii</name>
    <dbReference type="NCBI Taxonomy" id="453602"/>
    <lineage>
        <taxon>Bacteria</taxon>
        <taxon>Pseudomonadati</taxon>
        <taxon>Pseudomonadota</taxon>
        <taxon>Gammaproteobacteria</taxon>
        <taxon>Lysobacterales</taxon>
        <taxon>Lysobacteraceae</taxon>
        <taxon>Xanthomonas</taxon>
    </lineage>
</organism>
<evidence type="ECO:0000313" key="2">
    <source>
        <dbReference type="Proteomes" id="UP000548771"/>
    </source>
</evidence>
<dbReference type="RefSeq" id="WP_251756908.1">
    <property type="nucleotide sequence ID" value="NZ_CP098604.1"/>
</dbReference>
<reference evidence="2" key="1">
    <citation type="journal article" date="2020" name="Syst. Appl. Microbiol.">
        <title>Clarifying the taxonomy of the causal agent of bacterial leaf spot of lettuce through a polyphasic approach reveals that Xanthomonas cynarae Trebaol et al. 2000 emend. Timilsina et al. 2019 is a later heterotypic synonym of Xanthomonas hortorum Vauterin et al. 1995.</title>
        <authorList>
            <person name="Moriniere L."/>
            <person name="Burlet A."/>
            <person name="Rosenthal E.R."/>
            <person name="Nesme X."/>
            <person name="Portier P."/>
            <person name="Bull C.T."/>
            <person name="Lavire C."/>
            <person name="Fischer-Le Saux M."/>
            <person name="Bertolla F."/>
        </authorList>
    </citation>
    <scope>NUCLEOTIDE SEQUENCE [LARGE SCALE GENOMIC DNA]</scope>
    <source>
        <strain evidence="2">CFBP2533</strain>
    </source>
</reference>
<dbReference type="EMBL" id="SMDX01000040">
    <property type="protein sequence ID" value="NMI24335.1"/>
    <property type="molecule type" value="Genomic_DNA"/>
</dbReference>
<comment type="caution">
    <text evidence="1">The sequence shown here is derived from an EMBL/GenBank/DDBJ whole genome shotgun (WGS) entry which is preliminary data.</text>
</comment>
<proteinExistence type="predicted"/>
<dbReference type="AlphaFoldDB" id="A0AAW9ZWS1"/>
<evidence type="ECO:0000313" key="1">
    <source>
        <dbReference type="EMBL" id="NMI24335.1"/>
    </source>
</evidence>
<dbReference type="Proteomes" id="UP000548771">
    <property type="component" value="Unassembled WGS sequence"/>
</dbReference>
<gene>
    <name evidence="1" type="ORF">E1J24_21480</name>
</gene>
<accession>A0AAW9ZWS1</accession>
<name>A0AAW9ZWS1_9XANT</name>
<sequence length="68" mass="8136">MSRIALDDDVVHHLRHWRSLDKMLEQILHSSCKVFGRRIDAGLVGRQHVRSERRYLMLDHESADDWLE</sequence>
<protein>
    <submittedName>
        <fullName evidence="1">Uncharacterized protein</fullName>
    </submittedName>
</protein>